<dbReference type="RefSeq" id="WP_345508226.1">
    <property type="nucleotide sequence ID" value="NZ_BAABIW010000018.1"/>
</dbReference>
<dbReference type="Proteomes" id="UP001500427">
    <property type="component" value="Unassembled WGS sequence"/>
</dbReference>
<evidence type="ECO:0000313" key="3">
    <source>
        <dbReference type="Proteomes" id="UP001500427"/>
    </source>
</evidence>
<proteinExistence type="predicted"/>
<reference evidence="3" key="1">
    <citation type="journal article" date="2019" name="Int. J. Syst. Evol. Microbiol.">
        <title>The Global Catalogue of Microorganisms (GCM) 10K type strain sequencing project: providing services to taxonomists for standard genome sequencing and annotation.</title>
        <authorList>
            <consortium name="The Broad Institute Genomics Platform"/>
            <consortium name="The Broad Institute Genome Sequencing Center for Infectious Disease"/>
            <person name="Wu L."/>
            <person name="Ma J."/>
        </authorList>
    </citation>
    <scope>NUCLEOTIDE SEQUENCE [LARGE SCALE GENOMIC DNA]</scope>
    <source>
        <strain evidence="3">JCM 17687</strain>
    </source>
</reference>
<protein>
    <submittedName>
        <fullName evidence="2">Uncharacterized protein</fullName>
    </submittedName>
</protein>
<feature type="region of interest" description="Disordered" evidence="1">
    <location>
        <begin position="19"/>
        <end position="68"/>
    </location>
</feature>
<sequence>MTITIQPTRQARRVHLSHLATTHRAPLVPRGTDGARATHGARATSFTPMARDPFTAPATRPQFQHHEA</sequence>
<name>A0ABP9JJN8_9MICO</name>
<keyword evidence="3" id="KW-1185">Reference proteome</keyword>
<gene>
    <name evidence="2" type="ORF">GCM10023258_29170</name>
</gene>
<accession>A0ABP9JJN8</accession>
<evidence type="ECO:0000256" key="1">
    <source>
        <dbReference type="SAM" id="MobiDB-lite"/>
    </source>
</evidence>
<dbReference type="EMBL" id="BAABIW010000018">
    <property type="protein sequence ID" value="GAA5031222.1"/>
    <property type="molecule type" value="Genomic_DNA"/>
</dbReference>
<evidence type="ECO:0000313" key="2">
    <source>
        <dbReference type="EMBL" id="GAA5031222.1"/>
    </source>
</evidence>
<comment type="caution">
    <text evidence="2">The sequence shown here is derived from an EMBL/GenBank/DDBJ whole genome shotgun (WGS) entry which is preliminary data.</text>
</comment>
<organism evidence="2 3">
    <name type="scientific">Terrabacter aeriphilus</name>
    <dbReference type="NCBI Taxonomy" id="515662"/>
    <lineage>
        <taxon>Bacteria</taxon>
        <taxon>Bacillati</taxon>
        <taxon>Actinomycetota</taxon>
        <taxon>Actinomycetes</taxon>
        <taxon>Micrococcales</taxon>
        <taxon>Intrasporangiaceae</taxon>
        <taxon>Terrabacter</taxon>
    </lineage>
</organism>